<dbReference type="Gene3D" id="1.25.40.10">
    <property type="entry name" value="Tetratricopeptide repeat domain"/>
    <property type="match status" value="3"/>
</dbReference>
<reference evidence="3" key="1">
    <citation type="submission" date="2021-02" db="EMBL/GenBank/DDBJ databases">
        <title>Genome-Resolved Metagenomics of a Microbial Community Performing Photosynthetic Biological Nutrient Removal.</title>
        <authorList>
            <person name="Mcdaniel E.A."/>
        </authorList>
    </citation>
    <scope>NUCLEOTIDE SEQUENCE</scope>
    <source>
        <strain evidence="3">UWPOB_OBS1</strain>
    </source>
</reference>
<dbReference type="EMBL" id="JAFLCK010000020">
    <property type="protein sequence ID" value="MBN8661406.1"/>
    <property type="molecule type" value="Genomic_DNA"/>
</dbReference>
<evidence type="ECO:0000256" key="2">
    <source>
        <dbReference type="ARBA" id="ARBA00022803"/>
    </source>
</evidence>
<dbReference type="Pfam" id="PF14559">
    <property type="entry name" value="TPR_19"/>
    <property type="match status" value="1"/>
</dbReference>
<accession>A0A8J7PDW3</accession>
<dbReference type="PANTHER" id="PTHR44943:SF4">
    <property type="entry name" value="TPR REPEAT-CONTAINING PROTEIN MJ0798"/>
    <property type="match status" value="1"/>
</dbReference>
<dbReference type="InterPro" id="IPR019734">
    <property type="entry name" value="TPR_rpt"/>
</dbReference>
<dbReference type="PANTHER" id="PTHR44943">
    <property type="entry name" value="CELLULOSE SYNTHASE OPERON PROTEIN C"/>
    <property type="match status" value="1"/>
</dbReference>
<evidence type="ECO:0000313" key="4">
    <source>
        <dbReference type="Proteomes" id="UP000664277"/>
    </source>
</evidence>
<organism evidence="3 4">
    <name type="scientific">Candidatus Obscuribacter phosphatis</name>
    <dbReference type="NCBI Taxonomy" id="1906157"/>
    <lineage>
        <taxon>Bacteria</taxon>
        <taxon>Bacillati</taxon>
        <taxon>Candidatus Melainabacteria</taxon>
        <taxon>Candidatus Obscuribacterales</taxon>
        <taxon>Candidatus Obscuribacteraceae</taxon>
        <taxon>Candidatus Obscuribacter</taxon>
    </lineage>
</organism>
<dbReference type="Pfam" id="PF13432">
    <property type="entry name" value="TPR_16"/>
    <property type="match status" value="1"/>
</dbReference>
<protein>
    <submittedName>
        <fullName evidence="3">Tetratricopeptide repeat protein</fullName>
    </submittedName>
</protein>
<evidence type="ECO:0000256" key="1">
    <source>
        <dbReference type="ARBA" id="ARBA00022737"/>
    </source>
</evidence>
<sequence length="281" mass="31142">MAAPNYNKLYDEAQALMNRGSYRDARVILKRIIEANPRDSRALTALGVTHINSDENNQSLSRGFPLAMDCFQKATTYDPKNEEAWGRLADCANINGDYAKSLQYAEKGIALNRSNPHILSLRAKAVALSSLHRDKEALPVVDQLIKTNYKPIDTLFMKAACLENIGDYKGALAVYQQAEKASKTDTVIYHQISCLEHLKQRNEAIKLLDKIIASNPDDDAALHKRAKLKVAAGDLQGALSDYSLAIKSLPTTSLLNERAALYDKLGRADLAKKDREKALQD</sequence>
<comment type="caution">
    <text evidence="3">The sequence shown here is derived from an EMBL/GenBank/DDBJ whole genome shotgun (WGS) entry which is preliminary data.</text>
</comment>
<dbReference type="Pfam" id="PF13431">
    <property type="entry name" value="TPR_17"/>
    <property type="match status" value="1"/>
</dbReference>
<gene>
    <name evidence="3" type="ORF">J0M35_13655</name>
</gene>
<dbReference type="InterPro" id="IPR051685">
    <property type="entry name" value="Ycf3/AcsC/BcsC/TPR_MFPF"/>
</dbReference>
<dbReference type="InterPro" id="IPR011990">
    <property type="entry name" value="TPR-like_helical_dom_sf"/>
</dbReference>
<dbReference type="Proteomes" id="UP000664277">
    <property type="component" value="Unassembled WGS sequence"/>
</dbReference>
<dbReference type="SUPFAM" id="SSF48452">
    <property type="entry name" value="TPR-like"/>
    <property type="match status" value="1"/>
</dbReference>
<keyword evidence="1" id="KW-0677">Repeat</keyword>
<proteinExistence type="predicted"/>
<dbReference type="AlphaFoldDB" id="A0A8J7PDW3"/>
<keyword evidence="2" id="KW-0802">TPR repeat</keyword>
<name>A0A8J7PDW3_9BACT</name>
<evidence type="ECO:0000313" key="3">
    <source>
        <dbReference type="EMBL" id="MBN8661406.1"/>
    </source>
</evidence>
<dbReference type="SMART" id="SM00028">
    <property type="entry name" value="TPR"/>
    <property type="match status" value="6"/>
</dbReference>